<accession>A0A652YHP6</accession>
<dbReference type="InterPro" id="IPR000620">
    <property type="entry name" value="EamA_dom"/>
</dbReference>
<dbReference type="PANTHER" id="PTHR32322">
    <property type="entry name" value="INNER MEMBRANE TRANSPORTER"/>
    <property type="match status" value="1"/>
</dbReference>
<keyword evidence="3" id="KW-0812">Transmembrane</keyword>
<feature type="domain" description="EamA" evidence="6">
    <location>
        <begin position="168"/>
        <end position="301"/>
    </location>
</feature>
<evidence type="ECO:0000256" key="4">
    <source>
        <dbReference type="ARBA" id="ARBA00022989"/>
    </source>
</evidence>
<evidence type="ECO:0000256" key="2">
    <source>
        <dbReference type="ARBA" id="ARBA00007362"/>
    </source>
</evidence>
<dbReference type="PANTHER" id="PTHR32322:SF2">
    <property type="entry name" value="EAMA DOMAIN-CONTAINING PROTEIN"/>
    <property type="match status" value="1"/>
</dbReference>
<dbReference type="SUPFAM" id="SSF103481">
    <property type="entry name" value="Multidrug resistance efflux transporter EmrE"/>
    <property type="match status" value="2"/>
</dbReference>
<dbReference type="InterPro" id="IPR050638">
    <property type="entry name" value="AA-Vitamin_Transporters"/>
</dbReference>
<evidence type="ECO:0000259" key="6">
    <source>
        <dbReference type="Pfam" id="PF00892"/>
    </source>
</evidence>
<gene>
    <name evidence="7" type="ORF">FNL38_1126</name>
</gene>
<protein>
    <submittedName>
        <fullName evidence="7">Threonine/homoserine efflux transporter RhtA</fullName>
    </submittedName>
</protein>
<evidence type="ECO:0000256" key="1">
    <source>
        <dbReference type="ARBA" id="ARBA00004141"/>
    </source>
</evidence>
<proteinExistence type="inferred from homology"/>
<reference evidence="7" key="1">
    <citation type="submission" date="2019-07" db="EMBL/GenBank/DDBJ databases">
        <title>Genomic Encyclopedia of Type Strains, Phase IV (KMG-IV): sequencing the most valuable type-strain genomes for metagenomic binning, comparative biology and taxonomic classification.</title>
        <authorList>
            <person name="Goeker M."/>
        </authorList>
    </citation>
    <scope>NUCLEOTIDE SEQUENCE</scope>
    <source>
        <strain evidence="7">DSM 44596</strain>
    </source>
</reference>
<dbReference type="Pfam" id="PF00892">
    <property type="entry name" value="EamA"/>
    <property type="match status" value="2"/>
</dbReference>
<comment type="subcellular location">
    <subcellularLocation>
        <location evidence="1">Membrane</location>
        <topology evidence="1">Multi-pass membrane protein</topology>
    </subcellularLocation>
</comment>
<feature type="domain" description="EamA" evidence="6">
    <location>
        <begin position="28"/>
        <end position="153"/>
    </location>
</feature>
<name>A0A652YHP6_NOCGL</name>
<evidence type="ECO:0000256" key="3">
    <source>
        <dbReference type="ARBA" id="ARBA00022692"/>
    </source>
</evidence>
<evidence type="ECO:0000256" key="5">
    <source>
        <dbReference type="ARBA" id="ARBA00023136"/>
    </source>
</evidence>
<keyword evidence="5" id="KW-0472">Membrane</keyword>
<sequence length="322" mass="33160">MSDDVSSGLASARTGDEQRRRDLRVVVSGACILGLTSILYDLSGVSPATGAFFRCVYALIPLGILVWVQRRRQPGKTSTRPWIVKAVLAGVFLGVDLVLWHEAIHSIGAGLSTVLLNLQVLFVAVLGYIVLRQRITKELVTSLPLLLVGVALVAGMSTTLTGANPAVGATFAVIAAGAYAVYIFLMGLATRAAGRTALPVLVSTIATGLTSGLIGIVTGTLDPAPALPAQGWLILLALVSQVVGWLLVASASQRLPAGSVAASLVLQSASALLFGAFLLSQIPSVVQIVGAALILAGVVVATRQPAAKTPTAVVGERMETRA</sequence>
<evidence type="ECO:0000313" key="7">
    <source>
        <dbReference type="EMBL" id="TYQ00712.1"/>
    </source>
</evidence>
<comment type="caution">
    <text evidence="7">The sequence shown here is derived from an EMBL/GenBank/DDBJ whole genome shotgun (WGS) entry which is preliminary data.</text>
</comment>
<dbReference type="AlphaFoldDB" id="A0A652YHP6"/>
<organism evidence="7">
    <name type="scientific">Nocardia globerula</name>
    <dbReference type="NCBI Taxonomy" id="1818"/>
    <lineage>
        <taxon>Bacteria</taxon>
        <taxon>Bacillati</taxon>
        <taxon>Actinomycetota</taxon>
        <taxon>Actinomycetes</taxon>
        <taxon>Mycobacteriales</taxon>
        <taxon>Nocardiaceae</taxon>
        <taxon>Nocardia</taxon>
    </lineage>
</organism>
<comment type="similarity">
    <text evidence="2">Belongs to the EamA transporter family.</text>
</comment>
<dbReference type="EMBL" id="VNIQ01000012">
    <property type="protein sequence ID" value="TYQ00712.1"/>
    <property type="molecule type" value="Genomic_DNA"/>
</dbReference>
<dbReference type="InterPro" id="IPR037185">
    <property type="entry name" value="EmrE-like"/>
</dbReference>
<keyword evidence="4" id="KW-1133">Transmembrane helix</keyword>
<dbReference type="GO" id="GO:0016020">
    <property type="term" value="C:membrane"/>
    <property type="evidence" value="ECO:0007669"/>
    <property type="project" value="UniProtKB-SubCell"/>
</dbReference>